<proteinExistence type="inferred from homology"/>
<gene>
    <name evidence="7" type="ORF">PFISCL1PPCAC_14720</name>
</gene>
<evidence type="ECO:0008006" key="9">
    <source>
        <dbReference type="Google" id="ProtNLM"/>
    </source>
</evidence>
<evidence type="ECO:0000313" key="8">
    <source>
        <dbReference type="Proteomes" id="UP001432322"/>
    </source>
</evidence>
<feature type="non-terminal residue" evidence="7">
    <location>
        <position position="186"/>
    </location>
</feature>
<dbReference type="CDD" id="cd00878">
    <property type="entry name" value="Arf_Arl"/>
    <property type="match status" value="1"/>
</dbReference>
<reference evidence="7" key="1">
    <citation type="submission" date="2023-10" db="EMBL/GenBank/DDBJ databases">
        <title>Genome assembly of Pristionchus species.</title>
        <authorList>
            <person name="Yoshida K."/>
            <person name="Sommer R.J."/>
        </authorList>
    </citation>
    <scope>NUCLEOTIDE SEQUENCE</scope>
    <source>
        <strain evidence="7">RS5133</strain>
    </source>
</reference>
<sequence>THFSSFSLMGAVLDRFWKKEESLRILMLGLDHAGSSTILYQFKLRKAIETVATNGYNVEQFRFKNVPFTIWDVGGPNKTRTLWHYYYPGMQGLIFVIDSSDIDRIDEAKEALETIINYPDMINTKLLVFANKKDLPNALSTDELTDRLQLKLRTPNENFKWHVQASNAKTAEGVYEGLAWMEENLR</sequence>
<evidence type="ECO:0000256" key="2">
    <source>
        <dbReference type="ARBA" id="ARBA00022741"/>
    </source>
</evidence>
<dbReference type="FunFam" id="3.40.50.300:FF:000412">
    <property type="entry name" value="ADP-ribosylation factor 1"/>
    <property type="match status" value="1"/>
</dbReference>
<evidence type="ECO:0000256" key="5">
    <source>
        <dbReference type="PIRSR" id="PIRSR606689-2"/>
    </source>
</evidence>
<feature type="binding site" evidence="4">
    <location>
        <position position="75"/>
    </location>
    <ligand>
        <name>GTP</name>
        <dbReference type="ChEBI" id="CHEBI:37565"/>
    </ligand>
</feature>
<evidence type="ECO:0000313" key="7">
    <source>
        <dbReference type="EMBL" id="GMT23423.1"/>
    </source>
</evidence>
<dbReference type="AlphaFoldDB" id="A0AAV5VYH7"/>
<keyword evidence="5" id="KW-0479">Metal-binding</keyword>
<dbReference type="Proteomes" id="UP001432322">
    <property type="component" value="Unassembled WGS sequence"/>
</dbReference>
<dbReference type="GO" id="GO:0005525">
    <property type="term" value="F:GTP binding"/>
    <property type="evidence" value="ECO:0007669"/>
    <property type="project" value="UniProtKB-KW"/>
</dbReference>
<name>A0AAV5VYH7_9BILA</name>
<dbReference type="InterPro" id="IPR005225">
    <property type="entry name" value="Small_GTP-bd"/>
</dbReference>
<dbReference type="GO" id="GO:0046872">
    <property type="term" value="F:metal ion binding"/>
    <property type="evidence" value="ECO:0007669"/>
    <property type="project" value="UniProtKB-KW"/>
</dbReference>
<evidence type="ECO:0000256" key="1">
    <source>
        <dbReference type="ARBA" id="ARBA00010290"/>
    </source>
</evidence>
<dbReference type="GO" id="GO:0003924">
    <property type="term" value="F:GTPase activity"/>
    <property type="evidence" value="ECO:0007669"/>
    <property type="project" value="InterPro"/>
</dbReference>
<dbReference type="NCBIfam" id="TIGR00231">
    <property type="entry name" value="small_GTP"/>
    <property type="match status" value="1"/>
</dbReference>
<dbReference type="PANTHER" id="PTHR11711">
    <property type="entry name" value="ADP RIBOSYLATION FACTOR-RELATED"/>
    <property type="match status" value="1"/>
</dbReference>
<dbReference type="InterPro" id="IPR006689">
    <property type="entry name" value="Small_GTPase_ARF/SAR"/>
</dbReference>
<keyword evidence="2 4" id="KW-0547">Nucleotide-binding</keyword>
<feature type="binding site" evidence="4">
    <location>
        <begin position="131"/>
        <end position="134"/>
    </location>
    <ligand>
        <name>GTP</name>
        <dbReference type="ChEBI" id="CHEBI:37565"/>
    </ligand>
</feature>
<dbReference type="GO" id="GO:0030010">
    <property type="term" value="P:establishment of cell polarity"/>
    <property type="evidence" value="ECO:0007669"/>
    <property type="project" value="UniProtKB-ARBA"/>
</dbReference>
<feature type="binding site" evidence="5">
    <location>
        <position position="36"/>
    </location>
    <ligand>
        <name>Mg(2+)</name>
        <dbReference type="ChEBI" id="CHEBI:18420"/>
    </ligand>
</feature>
<evidence type="ECO:0000256" key="4">
    <source>
        <dbReference type="PIRSR" id="PIRSR606689-1"/>
    </source>
</evidence>
<evidence type="ECO:0000256" key="6">
    <source>
        <dbReference type="RuleBase" id="RU003925"/>
    </source>
</evidence>
<evidence type="ECO:0000256" key="3">
    <source>
        <dbReference type="ARBA" id="ARBA00023134"/>
    </source>
</evidence>
<dbReference type="SUPFAM" id="SSF52540">
    <property type="entry name" value="P-loop containing nucleoside triphosphate hydrolases"/>
    <property type="match status" value="1"/>
</dbReference>
<dbReference type="EMBL" id="BTSY01000004">
    <property type="protein sequence ID" value="GMT23423.1"/>
    <property type="molecule type" value="Genomic_DNA"/>
</dbReference>
<dbReference type="Pfam" id="PF00025">
    <property type="entry name" value="Arf"/>
    <property type="match status" value="1"/>
</dbReference>
<accession>A0AAV5VYH7</accession>
<feature type="binding site" evidence="5">
    <location>
        <position position="53"/>
    </location>
    <ligand>
        <name>Mg(2+)</name>
        <dbReference type="ChEBI" id="CHEBI:18420"/>
    </ligand>
</feature>
<dbReference type="SMART" id="SM00177">
    <property type="entry name" value="ARF"/>
    <property type="match status" value="1"/>
</dbReference>
<comment type="similarity">
    <text evidence="1 6">Belongs to the small GTPase superfamily. Arf family.</text>
</comment>
<dbReference type="InterPro" id="IPR024156">
    <property type="entry name" value="Small_GTPase_ARF"/>
</dbReference>
<dbReference type="SMART" id="SM00178">
    <property type="entry name" value="SAR"/>
    <property type="match status" value="1"/>
</dbReference>
<dbReference type="InterPro" id="IPR027417">
    <property type="entry name" value="P-loop_NTPase"/>
</dbReference>
<comment type="caution">
    <text evidence="7">The sequence shown here is derived from an EMBL/GenBank/DDBJ whole genome shotgun (WGS) entry which is preliminary data.</text>
</comment>
<dbReference type="PROSITE" id="PS51417">
    <property type="entry name" value="ARF"/>
    <property type="match status" value="1"/>
</dbReference>
<protein>
    <recommendedName>
        <fullName evidence="9">ADP ribosylation factor</fullName>
    </recommendedName>
</protein>
<keyword evidence="3 4" id="KW-0342">GTP-binding</keyword>
<organism evidence="7 8">
    <name type="scientific">Pristionchus fissidentatus</name>
    <dbReference type="NCBI Taxonomy" id="1538716"/>
    <lineage>
        <taxon>Eukaryota</taxon>
        <taxon>Metazoa</taxon>
        <taxon>Ecdysozoa</taxon>
        <taxon>Nematoda</taxon>
        <taxon>Chromadorea</taxon>
        <taxon>Rhabditida</taxon>
        <taxon>Rhabditina</taxon>
        <taxon>Diplogasteromorpha</taxon>
        <taxon>Diplogasteroidea</taxon>
        <taxon>Neodiplogasteridae</taxon>
        <taxon>Pristionchus</taxon>
    </lineage>
</organism>
<feature type="non-terminal residue" evidence="7">
    <location>
        <position position="1"/>
    </location>
</feature>
<dbReference type="PRINTS" id="PR00328">
    <property type="entry name" value="SAR1GTPBP"/>
</dbReference>
<feature type="binding site" evidence="4">
    <location>
        <begin position="29"/>
        <end position="36"/>
    </location>
    <ligand>
        <name>GTP</name>
        <dbReference type="ChEBI" id="CHEBI:37565"/>
    </ligand>
</feature>
<dbReference type="Gene3D" id="3.40.50.300">
    <property type="entry name" value="P-loop containing nucleotide triphosphate hydrolases"/>
    <property type="match status" value="1"/>
</dbReference>
<keyword evidence="8" id="KW-1185">Reference proteome</keyword>
<keyword evidence="5" id="KW-0460">Magnesium</keyword>